<gene>
    <name evidence="2" type="ORF">SSLN_LOCUS11626</name>
</gene>
<reference evidence="2 3" key="2">
    <citation type="submission" date="2018-11" db="EMBL/GenBank/DDBJ databases">
        <authorList>
            <consortium name="Pathogen Informatics"/>
        </authorList>
    </citation>
    <scope>NUCLEOTIDE SEQUENCE [LARGE SCALE GENOMIC DNA]</scope>
    <source>
        <strain evidence="2 3">NST_G2</strain>
    </source>
</reference>
<protein>
    <submittedName>
        <fullName evidence="2 4">Uncharacterized protein</fullName>
    </submittedName>
</protein>
<evidence type="ECO:0000313" key="3">
    <source>
        <dbReference type="Proteomes" id="UP000275846"/>
    </source>
</evidence>
<keyword evidence="3" id="KW-1185">Reference proteome</keyword>
<evidence type="ECO:0000313" key="4">
    <source>
        <dbReference type="WBParaSite" id="SSLN_0001207101-mRNA-1"/>
    </source>
</evidence>
<accession>A0A183T578</accession>
<feature type="region of interest" description="Disordered" evidence="1">
    <location>
        <begin position="1"/>
        <end position="106"/>
    </location>
</feature>
<feature type="compositionally biased region" description="Polar residues" evidence="1">
    <location>
        <begin position="39"/>
        <end position="53"/>
    </location>
</feature>
<sequence>MPQSVPGYGSPRSSDSSSVHGRCSCRCSSGKANSEDKTTSPWMSTLPSSTDHGGTTPRKESRPRQKSDRNGCPFQDLLDDDFSLTSDPASFPTATNFPHPLPIMRD</sequence>
<dbReference type="EMBL" id="UYSU01036678">
    <property type="protein sequence ID" value="VDL98011.1"/>
    <property type="molecule type" value="Genomic_DNA"/>
</dbReference>
<proteinExistence type="predicted"/>
<feature type="compositionally biased region" description="Basic and acidic residues" evidence="1">
    <location>
        <begin position="57"/>
        <end position="69"/>
    </location>
</feature>
<organism evidence="4">
    <name type="scientific">Schistocephalus solidus</name>
    <name type="common">Tapeworm</name>
    <dbReference type="NCBI Taxonomy" id="70667"/>
    <lineage>
        <taxon>Eukaryota</taxon>
        <taxon>Metazoa</taxon>
        <taxon>Spiralia</taxon>
        <taxon>Lophotrochozoa</taxon>
        <taxon>Platyhelminthes</taxon>
        <taxon>Cestoda</taxon>
        <taxon>Eucestoda</taxon>
        <taxon>Diphyllobothriidea</taxon>
        <taxon>Diphyllobothriidae</taxon>
        <taxon>Schistocephalus</taxon>
    </lineage>
</organism>
<dbReference type="WBParaSite" id="SSLN_0001207101-mRNA-1">
    <property type="protein sequence ID" value="SSLN_0001207101-mRNA-1"/>
    <property type="gene ID" value="SSLN_0001207101"/>
</dbReference>
<reference evidence="4" key="1">
    <citation type="submission" date="2016-06" db="UniProtKB">
        <authorList>
            <consortium name="WormBaseParasite"/>
        </authorList>
    </citation>
    <scope>IDENTIFICATION</scope>
</reference>
<dbReference type="Proteomes" id="UP000275846">
    <property type="component" value="Unassembled WGS sequence"/>
</dbReference>
<name>A0A183T578_SCHSO</name>
<evidence type="ECO:0000313" key="2">
    <source>
        <dbReference type="EMBL" id="VDL98011.1"/>
    </source>
</evidence>
<evidence type="ECO:0000256" key="1">
    <source>
        <dbReference type="SAM" id="MobiDB-lite"/>
    </source>
</evidence>
<dbReference type="AlphaFoldDB" id="A0A183T578"/>